<gene>
    <name evidence="1" type="ORF">BOO69_16865</name>
</gene>
<dbReference type="AlphaFoldDB" id="A0A1J0WKR5"/>
<proteinExistence type="predicted"/>
<name>A0A1J0WKR5_9RHOB</name>
<dbReference type="KEGG" id="suam:BOO69_16865"/>
<protein>
    <submittedName>
        <fullName evidence="1">Uncharacterized protein</fullName>
    </submittedName>
</protein>
<dbReference type="OrthoDB" id="7873775at2"/>
<dbReference type="Proteomes" id="UP000181897">
    <property type="component" value="Chromosome"/>
</dbReference>
<dbReference type="STRING" id="1917485.BOO69_16865"/>
<organism evidence="1 2">
    <name type="scientific">Sulfitobacter alexandrii</name>
    <dbReference type="NCBI Taxonomy" id="1917485"/>
    <lineage>
        <taxon>Bacteria</taxon>
        <taxon>Pseudomonadati</taxon>
        <taxon>Pseudomonadota</taxon>
        <taxon>Alphaproteobacteria</taxon>
        <taxon>Rhodobacterales</taxon>
        <taxon>Roseobacteraceae</taxon>
        <taxon>Sulfitobacter</taxon>
    </lineage>
</organism>
<keyword evidence="2" id="KW-1185">Reference proteome</keyword>
<evidence type="ECO:0000313" key="1">
    <source>
        <dbReference type="EMBL" id="APE44890.1"/>
    </source>
</evidence>
<reference evidence="1 2" key="1">
    <citation type="submission" date="2016-11" db="EMBL/GenBank/DDBJ databases">
        <title>Complete genome sequence of Sulfitobacter sp. AM1-D1, a toxic bacteria associated with marine dinoflagellate Alexandrium minutum in East China Sea.</title>
        <authorList>
            <person name="Yang Q."/>
            <person name="Zhang X."/>
            <person name="Tian X."/>
        </authorList>
    </citation>
    <scope>NUCLEOTIDE SEQUENCE [LARGE SCALE GENOMIC DNA]</scope>
    <source>
        <strain evidence="1 2">AM1-D1</strain>
    </source>
</reference>
<dbReference type="RefSeq" id="WP_071973236.1">
    <property type="nucleotide sequence ID" value="NZ_CP018076.1"/>
</dbReference>
<evidence type="ECO:0000313" key="2">
    <source>
        <dbReference type="Proteomes" id="UP000181897"/>
    </source>
</evidence>
<accession>A0A1J0WKR5</accession>
<dbReference type="EMBL" id="CP018076">
    <property type="protein sequence ID" value="APE44890.1"/>
    <property type="molecule type" value="Genomic_DNA"/>
</dbReference>
<sequence length="126" mass="13665">MHVLQMNPVEKVRVDAAQLEALYAQLGPAEAEDVLCRALEDVALRLGHCVSLFEQGSLADLRKNARTLIAVGDQIGMLALNRVATDVVGCIDRRDDVALAATLSRLLRVGERSLCAVWNTGDNAIR</sequence>